<dbReference type="PRINTS" id="PR00081">
    <property type="entry name" value="GDHRDH"/>
</dbReference>
<dbReference type="Proteomes" id="UP000092445">
    <property type="component" value="Unassembled WGS sequence"/>
</dbReference>
<dbReference type="Gene3D" id="3.40.50.720">
    <property type="entry name" value="NAD(P)-binding Rossmann-like Domain"/>
    <property type="match status" value="1"/>
</dbReference>
<evidence type="ECO:0000256" key="3">
    <source>
        <dbReference type="RuleBase" id="RU000363"/>
    </source>
</evidence>
<dbReference type="FunFam" id="3.40.50.720:FF:000047">
    <property type="entry name" value="NADP-dependent L-serine/L-allo-threonine dehydrogenase"/>
    <property type="match status" value="1"/>
</dbReference>
<dbReference type="Pfam" id="PF00106">
    <property type="entry name" value="adh_short"/>
    <property type="match status" value="1"/>
</dbReference>
<reference evidence="6" key="1">
    <citation type="submission" date="2014-03" db="EMBL/GenBank/DDBJ databases">
        <authorList>
            <person name="Aksoy S."/>
            <person name="Warren W."/>
            <person name="Wilson R.K."/>
        </authorList>
    </citation>
    <scope>NUCLEOTIDE SEQUENCE [LARGE SCALE GENOMIC DNA]</scope>
    <source>
        <strain evidence="6">IAEA</strain>
    </source>
</reference>
<evidence type="ECO:0008006" key="7">
    <source>
        <dbReference type="Google" id="ProtNLM"/>
    </source>
</evidence>
<dbReference type="InterPro" id="IPR002347">
    <property type="entry name" value="SDR_fam"/>
</dbReference>
<protein>
    <recommendedName>
        <fullName evidence="7">Dehydrogenase</fullName>
    </recommendedName>
</protein>
<organism evidence="5 6">
    <name type="scientific">Glossina pallidipes</name>
    <name type="common">Tsetse fly</name>
    <dbReference type="NCBI Taxonomy" id="7398"/>
    <lineage>
        <taxon>Eukaryota</taxon>
        <taxon>Metazoa</taxon>
        <taxon>Ecdysozoa</taxon>
        <taxon>Arthropoda</taxon>
        <taxon>Hexapoda</taxon>
        <taxon>Insecta</taxon>
        <taxon>Pterygota</taxon>
        <taxon>Neoptera</taxon>
        <taxon>Endopterygota</taxon>
        <taxon>Diptera</taxon>
        <taxon>Brachycera</taxon>
        <taxon>Muscomorpha</taxon>
        <taxon>Hippoboscoidea</taxon>
        <taxon>Glossinidae</taxon>
        <taxon>Glossina</taxon>
    </lineage>
</organism>
<evidence type="ECO:0000256" key="2">
    <source>
        <dbReference type="ARBA" id="ARBA00023002"/>
    </source>
</evidence>
<dbReference type="PANTHER" id="PTHR43115">
    <property type="entry name" value="DEHYDROGENASE/REDUCTASE SDR FAMILY MEMBER 11"/>
    <property type="match status" value="1"/>
</dbReference>
<sequence>MNILTNKLNDDDDVDDDDVDDDDDNGDNDEHHDCGIGAATVKSLLKADLQVVGLARRVDRMEQLRSSLANSLQSRLHIIKCDVSDMMSVNEAFDWIEEHLDGVDILINNAGVHIKGQLLTMNINDVEKTLQTNVMGMVYCARRAFNSMKKRNVNGHLVLINSILGHNLPNLGPSITPFVNIYPMSKHATVAMTEVLRQEFRENQTKIKITSISPGLVNTEMTTELCKTMSALEPEDVSMAVLYCLSTPAHVQILVVTGRTSRYNGFT</sequence>
<evidence type="ECO:0000256" key="4">
    <source>
        <dbReference type="SAM" id="MobiDB-lite"/>
    </source>
</evidence>
<dbReference type="VEuPathDB" id="VectorBase:GPAI034223"/>
<dbReference type="InterPro" id="IPR036291">
    <property type="entry name" value="NAD(P)-bd_dom_sf"/>
</dbReference>
<proteinExistence type="inferred from homology"/>
<dbReference type="GO" id="GO:0016616">
    <property type="term" value="F:oxidoreductase activity, acting on the CH-OH group of donors, NAD or NADP as acceptor"/>
    <property type="evidence" value="ECO:0007669"/>
    <property type="project" value="UniProtKB-ARBA"/>
</dbReference>
<evidence type="ECO:0000256" key="1">
    <source>
        <dbReference type="ARBA" id="ARBA00006484"/>
    </source>
</evidence>
<evidence type="ECO:0000313" key="5">
    <source>
        <dbReference type="EnsemblMetazoa" id="GPAI034223-PA"/>
    </source>
</evidence>
<feature type="compositionally biased region" description="Acidic residues" evidence="4">
    <location>
        <begin position="10"/>
        <end position="27"/>
    </location>
</feature>
<dbReference type="PROSITE" id="PS00061">
    <property type="entry name" value="ADH_SHORT"/>
    <property type="match status" value="1"/>
</dbReference>
<feature type="region of interest" description="Disordered" evidence="4">
    <location>
        <begin position="1"/>
        <end position="33"/>
    </location>
</feature>
<keyword evidence="2" id="KW-0560">Oxidoreductase</keyword>
<dbReference type="EnsemblMetazoa" id="GPAI034223-RA">
    <property type="protein sequence ID" value="GPAI034223-PA"/>
    <property type="gene ID" value="GPAI034223"/>
</dbReference>
<accession>A0A1B0A4G5</accession>
<dbReference type="InterPro" id="IPR020904">
    <property type="entry name" value="Sc_DH/Rdtase_CS"/>
</dbReference>
<evidence type="ECO:0000313" key="6">
    <source>
        <dbReference type="Proteomes" id="UP000092445"/>
    </source>
</evidence>
<dbReference type="STRING" id="7398.A0A1B0A4G5"/>
<keyword evidence="6" id="KW-1185">Reference proteome</keyword>
<comment type="similarity">
    <text evidence="1 3">Belongs to the short-chain dehydrogenases/reductases (SDR) family.</text>
</comment>
<dbReference type="AlphaFoldDB" id="A0A1B0A4G5"/>
<dbReference type="PANTHER" id="PTHR43115:SF4">
    <property type="entry name" value="DEHYDROGENASE_REDUCTASE SDR FAMILY MEMBER 11"/>
    <property type="match status" value="1"/>
</dbReference>
<name>A0A1B0A4G5_GLOPL</name>
<dbReference type="PRINTS" id="PR00080">
    <property type="entry name" value="SDRFAMILY"/>
</dbReference>
<reference evidence="5" key="2">
    <citation type="submission" date="2020-05" db="UniProtKB">
        <authorList>
            <consortium name="EnsemblMetazoa"/>
        </authorList>
    </citation>
    <scope>IDENTIFICATION</scope>
    <source>
        <strain evidence="5">IAEA</strain>
    </source>
</reference>
<dbReference type="SUPFAM" id="SSF51735">
    <property type="entry name" value="NAD(P)-binding Rossmann-fold domains"/>
    <property type="match status" value="1"/>
</dbReference>